<dbReference type="EMBL" id="VUJX02000010">
    <property type="protein sequence ID" value="KAL0930816.1"/>
    <property type="molecule type" value="Genomic_DNA"/>
</dbReference>
<name>A0ACC3YG06_COLTU</name>
<sequence length="321" mass="36559">MASLNARGGWIVGSKKWYIIAMSNIPTKYGLSTNAKQLLQYLDDCKANYMDEAELGRKVRLSLENRKAITDTIRKVASLMQEKPKETQYCLQLIEMCTEILDIANRPPPPEGFPFLKLPKEIRARILSLIIDQYNPPSTLVPVEWGNCACVNPEKYAFAMVTEAQKKCFRLLGKSLGDEFYDVLYRHRTWYFACCCTLLSNLKSHAKLFHHLRNAHVHWCGPVSDQAFDLLAKCPNLRNLTIKISKATVTTLNAREGSLATYFALSYKNRRLMDSLGADELLSIRGIRKLRVQHLSSAQRVQLSEFDRQGLLSLLSAKLKQ</sequence>
<protein>
    <submittedName>
        <fullName evidence="1">Uncharacterized protein</fullName>
    </submittedName>
</protein>
<evidence type="ECO:0000313" key="2">
    <source>
        <dbReference type="Proteomes" id="UP000805649"/>
    </source>
</evidence>
<accession>A0ACC3YG06</accession>
<dbReference type="Proteomes" id="UP000805649">
    <property type="component" value="Unassembled WGS sequence"/>
</dbReference>
<proteinExistence type="predicted"/>
<gene>
    <name evidence="1" type="ORF">CTRU02_213551</name>
</gene>
<evidence type="ECO:0000313" key="1">
    <source>
        <dbReference type="EMBL" id="KAL0930816.1"/>
    </source>
</evidence>
<organism evidence="1 2">
    <name type="scientific">Colletotrichum truncatum</name>
    <name type="common">Anthracnose fungus</name>
    <name type="synonym">Colletotrichum capsici</name>
    <dbReference type="NCBI Taxonomy" id="5467"/>
    <lineage>
        <taxon>Eukaryota</taxon>
        <taxon>Fungi</taxon>
        <taxon>Dikarya</taxon>
        <taxon>Ascomycota</taxon>
        <taxon>Pezizomycotina</taxon>
        <taxon>Sordariomycetes</taxon>
        <taxon>Hypocreomycetidae</taxon>
        <taxon>Glomerellales</taxon>
        <taxon>Glomerellaceae</taxon>
        <taxon>Colletotrichum</taxon>
        <taxon>Colletotrichum truncatum species complex</taxon>
    </lineage>
</organism>
<reference evidence="1 2" key="1">
    <citation type="journal article" date="2020" name="Phytopathology">
        <title>Genome Sequence Resources of Colletotrichum truncatum, C. plurivorum, C. musicola, and C. sojae: Four Species Pathogenic to Soybean (Glycine max).</title>
        <authorList>
            <person name="Rogerio F."/>
            <person name="Boufleur T.R."/>
            <person name="Ciampi-Guillardi M."/>
            <person name="Sukno S.A."/>
            <person name="Thon M.R."/>
            <person name="Massola Junior N.S."/>
            <person name="Baroncelli R."/>
        </authorList>
    </citation>
    <scope>NUCLEOTIDE SEQUENCE [LARGE SCALE GENOMIC DNA]</scope>
    <source>
        <strain evidence="1 2">CMES1059</strain>
    </source>
</reference>
<comment type="caution">
    <text evidence="1">The sequence shown here is derived from an EMBL/GenBank/DDBJ whole genome shotgun (WGS) entry which is preliminary data.</text>
</comment>
<keyword evidence="2" id="KW-1185">Reference proteome</keyword>